<keyword evidence="2" id="KW-1185">Reference proteome</keyword>
<dbReference type="AlphaFoldDB" id="A0A6L7GP94"/>
<reference evidence="1 2" key="1">
    <citation type="submission" date="2019-11" db="EMBL/GenBank/DDBJ databases">
        <title>Gordonia sp. nov., a novel actinobacterium isolated from mangrove soil in Hainan.</title>
        <authorList>
            <person name="Huang X."/>
            <person name="Xie Y."/>
            <person name="Chu X."/>
            <person name="Xiao K."/>
        </authorList>
    </citation>
    <scope>NUCLEOTIDE SEQUENCE [LARGE SCALE GENOMIC DNA]</scope>
    <source>
        <strain evidence="1 2">HNM0687</strain>
    </source>
</reference>
<evidence type="ECO:0000313" key="1">
    <source>
        <dbReference type="EMBL" id="MXP21734.1"/>
    </source>
</evidence>
<accession>A0A6L7GP94</accession>
<name>A0A6L7GP94_9ACTN</name>
<dbReference type="EMBL" id="WMBR01000002">
    <property type="protein sequence ID" value="MXP21734.1"/>
    <property type="molecule type" value="Genomic_DNA"/>
</dbReference>
<comment type="caution">
    <text evidence="1">The sequence shown here is derived from an EMBL/GenBank/DDBJ whole genome shotgun (WGS) entry which is preliminary data.</text>
</comment>
<protein>
    <submittedName>
        <fullName evidence="1">Uncharacterized protein</fullName>
    </submittedName>
</protein>
<gene>
    <name evidence="1" type="ORF">GIY30_10280</name>
</gene>
<dbReference type="RefSeq" id="WP_160901888.1">
    <property type="nucleotide sequence ID" value="NZ_CP102850.1"/>
</dbReference>
<sequence length="79" mass="9007">MRTDETSVDRTTSGTARPRVWLVAAVCGSAEPADRPAVRDDLMRMWRPGHDDLYRTVDGRRCATWAELRERFDLVEVAS</sequence>
<evidence type="ECO:0000313" key="2">
    <source>
        <dbReference type="Proteomes" id="UP000475545"/>
    </source>
</evidence>
<dbReference type="Proteomes" id="UP000475545">
    <property type="component" value="Unassembled WGS sequence"/>
</dbReference>
<organism evidence="1 2">
    <name type="scientific">Gordonia mangrovi</name>
    <dbReference type="NCBI Taxonomy" id="2665643"/>
    <lineage>
        <taxon>Bacteria</taxon>
        <taxon>Bacillati</taxon>
        <taxon>Actinomycetota</taxon>
        <taxon>Actinomycetes</taxon>
        <taxon>Mycobacteriales</taxon>
        <taxon>Gordoniaceae</taxon>
        <taxon>Gordonia</taxon>
    </lineage>
</organism>
<proteinExistence type="predicted"/>